<proteinExistence type="inferred from homology"/>
<evidence type="ECO:0000259" key="6">
    <source>
        <dbReference type="Pfam" id="PF06429"/>
    </source>
</evidence>
<dbReference type="RefSeq" id="WP_111397760.1">
    <property type="nucleotide sequence ID" value="NZ_QKYU01000008.1"/>
</dbReference>
<evidence type="ECO:0000256" key="4">
    <source>
        <dbReference type="RuleBase" id="RU362116"/>
    </source>
</evidence>
<dbReference type="InterPro" id="IPR019776">
    <property type="entry name" value="Flagellar_basal_body_rod_CS"/>
</dbReference>
<gene>
    <name evidence="8" type="ORF">C8P66_1082</name>
</gene>
<comment type="subunit">
    <text evidence="4">The basal body constitutes a major portion of the flagellar organelle and consists of five rings (E,L,P,S, and M) mounted on a central rod. The rod consists of about 26 subunits of FlgG in the distal portion, and FlgB, FlgC and FlgF are thought to build up the proximal portion of the rod with about 6 subunits each.</text>
</comment>
<keyword evidence="8" id="KW-0969">Cilium</keyword>
<evidence type="ECO:0000256" key="3">
    <source>
        <dbReference type="ARBA" id="ARBA00023143"/>
    </source>
</evidence>
<evidence type="ECO:0000259" key="5">
    <source>
        <dbReference type="Pfam" id="PF00460"/>
    </source>
</evidence>
<comment type="subcellular location">
    <subcellularLocation>
        <location evidence="1 4">Bacterial flagellum basal body</location>
    </subcellularLocation>
</comment>
<dbReference type="SUPFAM" id="SSF117143">
    <property type="entry name" value="Flagellar hook protein flgE"/>
    <property type="match status" value="1"/>
</dbReference>
<feature type="domain" description="Flagellar basal body rod protein N-terminal" evidence="5">
    <location>
        <begin position="9"/>
        <end position="35"/>
    </location>
</feature>
<feature type="domain" description="Flagellar basal-body/hook protein C-terminal" evidence="6">
    <location>
        <begin position="195"/>
        <end position="234"/>
    </location>
</feature>
<dbReference type="InterPro" id="IPR037925">
    <property type="entry name" value="FlgE/F/G-like"/>
</dbReference>
<dbReference type="NCBIfam" id="TIGR03506">
    <property type="entry name" value="FlgEFG_subfam"/>
    <property type="match status" value="1"/>
</dbReference>
<dbReference type="InterPro" id="IPR012836">
    <property type="entry name" value="FlgF"/>
</dbReference>
<dbReference type="InterPro" id="IPR020013">
    <property type="entry name" value="Flagellar_FlgE/F/G"/>
</dbReference>
<evidence type="ECO:0000259" key="7">
    <source>
        <dbReference type="Pfam" id="PF22692"/>
    </source>
</evidence>
<dbReference type="InterPro" id="IPR053967">
    <property type="entry name" value="LlgE_F_G-like_D1"/>
</dbReference>
<dbReference type="InterPro" id="IPR010930">
    <property type="entry name" value="Flg_bb/hook_C_dom"/>
</dbReference>
<feature type="domain" description="Flagellar hook protein FlgE/F/G-like D1" evidence="7">
    <location>
        <begin position="86"/>
        <end position="151"/>
    </location>
</feature>
<evidence type="ECO:0000313" key="8">
    <source>
        <dbReference type="EMBL" id="PZW46724.1"/>
    </source>
</evidence>
<dbReference type="PANTHER" id="PTHR30435">
    <property type="entry name" value="FLAGELLAR PROTEIN"/>
    <property type="match status" value="1"/>
</dbReference>
<dbReference type="Pfam" id="PF22692">
    <property type="entry name" value="LlgE_F_G_D1"/>
    <property type="match status" value="1"/>
</dbReference>
<dbReference type="GO" id="GO:0071978">
    <property type="term" value="P:bacterial-type flagellum-dependent swarming motility"/>
    <property type="evidence" value="ECO:0007669"/>
    <property type="project" value="TreeGrafter"/>
</dbReference>
<dbReference type="PROSITE" id="PS00588">
    <property type="entry name" value="FLAGELLA_BB_ROD"/>
    <property type="match status" value="1"/>
</dbReference>
<dbReference type="AlphaFoldDB" id="A0A2W7IN07"/>
<dbReference type="EMBL" id="QKYU01000008">
    <property type="protein sequence ID" value="PZW46724.1"/>
    <property type="molecule type" value="Genomic_DNA"/>
</dbReference>
<accession>A0A2W7IN07</accession>
<protein>
    <recommendedName>
        <fullName evidence="4">Flagellar basal-body rod protein FlgF</fullName>
    </recommendedName>
</protein>
<keyword evidence="3 4" id="KW-0975">Bacterial flagellum</keyword>
<dbReference type="InterPro" id="IPR001444">
    <property type="entry name" value="Flag_bb_rod_N"/>
</dbReference>
<keyword evidence="8" id="KW-0282">Flagellum</keyword>
<reference evidence="8 9" key="1">
    <citation type="submission" date="2018-06" db="EMBL/GenBank/DDBJ databases">
        <title>Genomic Encyclopedia of Archaeal and Bacterial Type Strains, Phase II (KMG-II): from individual species to whole genera.</title>
        <authorList>
            <person name="Goeker M."/>
        </authorList>
    </citation>
    <scope>NUCLEOTIDE SEQUENCE [LARGE SCALE GENOMIC DNA]</scope>
    <source>
        <strain evidence="8 9">DSM 24525</strain>
    </source>
</reference>
<dbReference type="OrthoDB" id="9804559at2"/>
<dbReference type="Pfam" id="PF06429">
    <property type="entry name" value="Flg_bbr_C"/>
    <property type="match status" value="1"/>
</dbReference>
<keyword evidence="9" id="KW-1185">Reference proteome</keyword>
<dbReference type="Proteomes" id="UP000249688">
    <property type="component" value="Unassembled WGS sequence"/>
</dbReference>
<evidence type="ECO:0000256" key="1">
    <source>
        <dbReference type="ARBA" id="ARBA00004117"/>
    </source>
</evidence>
<comment type="caution">
    <text evidence="8">The sequence shown here is derived from an EMBL/GenBank/DDBJ whole genome shotgun (WGS) entry which is preliminary data.</text>
</comment>
<organism evidence="8 9">
    <name type="scientific">Humitalea rosea</name>
    <dbReference type="NCBI Taxonomy" id="990373"/>
    <lineage>
        <taxon>Bacteria</taxon>
        <taxon>Pseudomonadati</taxon>
        <taxon>Pseudomonadota</taxon>
        <taxon>Alphaproteobacteria</taxon>
        <taxon>Acetobacterales</taxon>
        <taxon>Roseomonadaceae</taxon>
        <taxon>Humitalea</taxon>
    </lineage>
</organism>
<keyword evidence="8" id="KW-0966">Cell projection</keyword>
<comment type="similarity">
    <text evidence="2 4">Belongs to the flagella basal body rod proteins family.</text>
</comment>
<sequence length="244" mass="26411">MDSPGYIILSRLMAQTRATAVLANNMANADTPGFQAQRPIYASYASRSQEQGSADARSSDYIWDRATYRDTAAGPVQQTGNPLDIAISGEGLFVVETPRGERYTRAGHFTLDATGRVVTQAGEPVLNGTGQPLTVAPGDGRLSVAGDGTLSSENGPIGRFRVVRFEDPQRLQAEGNRLFAAADPPIDVDRPALLQGVVEGSNVSPIMEMTRLTEELREFQMASQFADKEGERLQGAIDRILKRR</sequence>
<evidence type="ECO:0000313" key="9">
    <source>
        <dbReference type="Proteomes" id="UP000249688"/>
    </source>
</evidence>
<name>A0A2W7IN07_9PROT</name>
<dbReference type="NCBIfam" id="TIGR02490">
    <property type="entry name" value="flgF"/>
    <property type="match status" value="1"/>
</dbReference>
<dbReference type="Pfam" id="PF00460">
    <property type="entry name" value="Flg_bb_rod"/>
    <property type="match status" value="1"/>
</dbReference>
<dbReference type="PANTHER" id="PTHR30435:SF19">
    <property type="entry name" value="FLAGELLAR BASAL-BODY ROD PROTEIN FLGG"/>
    <property type="match status" value="1"/>
</dbReference>
<evidence type="ECO:0000256" key="2">
    <source>
        <dbReference type="ARBA" id="ARBA00009677"/>
    </source>
</evidence>
<dbReference type="GO" id="GO:0030694">
    <property type="term" value="C:bacterial-type flagellum basal body, rod"/>
    <property type="evidence" value="ECO:0007669"/>
    <property type="project" value="UniProtKB-UniRule"/>
</dbReference>